<dbReference type="Gene3D" id="3.40.50.1820">
    <property type="entry name" value="alpha/beta hydrolase"/>
    <property type="match status" value="1"/>
</dbReference>
<dbReference type="PANTHER" id="PTHR43798">
    <property type="entry name" value="MONOACYLGLYCEROL LIPASE"/>
    <property type="match status" value="1"/>
</dbReference>
<dbReference type="EMBL" id="UARG01000017">
    <property type="protein sequence ID" value="SQA77171.1"/>
    <property type="molecule type" value="Genomic_DNA"/>
</dbReference>
<sequence>MKQSFYQKEGKRKNKTIVFLHGFLEDHTIWQPITKALSTEYFTLSIDLLGHGQTPTIAPVHTMEMMASQVNDILLKEEIEHCTIVGHSMGGYVALAFAELFPKKVEGIVLLNSTTLPDSPEKKVNRDRVLKVIDEEKELFVRTAVTNLFSDENKTLMKPALNKLIDIAMHTPNEGIKAASLGMKQRPDRTELFEQLTAKKHIIMGKKDALIPSDSLIALAQKAGASYTLLSGGHLVYIENEAETIEALRNFMSHP</sequence>
<accession>A0A2X2RLK7</accession>
<gene>
    <name evidence="2" type="primary">acoC_1</name>
    <name evidence="2" type="ORF">NCTC11546_00373</name>
</gene>
<evidence type="ECO:0000313" key="3">
    <source>
        <dbReference type="Proteomes" id="UP000249891"/>
    </source>
</evidence>
<name>A0A2X2RLK7_CAPOC</name>
<organism evidence="2 3">
    <name type="scientific">Capnocytophaga ochracea</name>
    <dbReference type="NCBI Taxonomy" id="1018"/>
    <lineage>
        <taxon>Bacteria</taxon>
        <taxon>Pseudomonadati</taxon>
        <taxon>Bacteroidota</taxon>
        <taxon>Flavobacteriia</taxon>
        <taxon>Flavobacteriales</taxon>
        <taxon>Flavobacteriaceae</taxon>
        <taxon>Capnocytophaga</taxon>
    </lineage>
</organism>
<keyword evidence="2" id="KW-0012">Acyltransferase</keyword>
<dbReference type="InterPro" id="IPR050266">
    <property type="entry name" value="AB_hydrolase_sf"/>
</dbReference>
<dbReference type="EC" id="2.3.1.12" evidence="2"/>
<protein>
    <submittedName>
        <fullName evidence="2">Dihydrolipoyllysine-residue acetyltransferase component of acetoin cleaving system</fullName>
        <ecNumber evidence="2">2.3.1.12</ecNumber>
    </submittedName>
</protein>
<dbReference type="AlphaFoldDB" id="A0A2X2RLK7"/>
<dbReference type="Proteomes" id="UP000249891">
    <property type="component" value="Unassembled WGS sequence"/>
</dbReference>
<dbReference type="InterPro" id="IPR029058">
    <property type="entry name" value="AB_hydrolase_fold"/>
</dbReference>
<dbReference type="InterPro" id="IPR000073">
    <property type="entry name" value="AB_hydrolase_1"/>
</dbReference>
<dbReference type="SUPFAM" id="SSF53474">
    <property type="entry name" value="alpha/beta-Hydrolases"/>
    <property type="match status" value="1"/>
</dbReference>
<dbReference type="PANTHER" id="PTHR43798:SF33">
    <property type="entry name" value="HYDROLASE, PUTATIVE (AFU_ORTHOLOGUE AFUA_2G14860)-RELATED"/>
    <property type="match status" value="1"/>
</dbReference>
<reference evidence="2 3" key="1">
    <citation type="submission" date="2018-06" db="EMBL/GenBank/DDBJ databases">
        <authorList>
            <consortium name="Pathogen Informatics"/>
            <person name="Doyle S."/>
        </authorList>
    </citation>
    <scope>NUCLEOTIDE SEQUENCE [LARGE SCALE GENOMIC DNA]</scope>
    <source>
        <strain evidence="2 3">NCTC11546</strain>
    </source>
</reference>
<proteinExistence type="predicted"/>
<feature type="domain" description="AB hydrolase-1" evidence="1">
    <location>
        <begin position="16"/>
        <end position="240"/>
    </location>
</feature>
<dbReference type="RefSeq" id="WP_128090759.1">
    <property type="nucleotide sequence ID" value="NZ_UARG01000017.1"/>
</dbReference>
<evidence type="ECO:0000259" key="1">
    <source>
        <dbReference type="Pfam" id="PF00561"/>
    </source>
</evidence>
<dbReference type="GO" id="GO:0004742">
    <property type="term" value="F:dihydrolipoyllysine-residue acetyltransferase activity"/>
    <property type="evidence" value="ECO:0007669"/>
    <property type="project" value="UniProtKB-EC"/>
</dbReference>
<evidence type="ECO:0000313" key="2">
    <source>
        <dbReference type="EMBL" id="SQA77171.1"/>
    </source>
</evidence>
<dbReference type="Pfam" id="PF00561">
    <property type="entry name" value="Abhydrolase_1"/>
    <property type="match status" value="1"/>
</dbReference>
<keyword evidence="2" id="KW-0808">Transferase</keyword>
<dbReference type="GO" id="GO:0016020">
    <property type="term" value="C:membrane"/>
    <property type="evidence" value="ECO:0007669"/>
    <property type="project" value="TreeGrafter"/>
</dbReference>
<dbReference type="PRINTS" id="PR00111">
    <property type="entry name" value="ABHYDROLASE"/>
</dbReference>